<protein>
    <recommendedName>
        <fullName evidence="8">Major facilitator superfamily (MFS) profile domain-containing protein</fullName>
    </recommendedName>
</protein>
<sequence length="175" mass="19334">MPRKISFLVSGYNSLEFRLATFVPIPLIDRVVRPIMLFSAIGQTIPMAILAGCDGIPFLLPVELTPLRTRGKSVAIATGCFGLCNFFVVMISPVLIDSIKYVPESSKAVIEVIDILFETSPTMLIRPGSRKKLQNIVSSRQTAECVRINEKGKDNMENMTEVEYVDSSSIHAARL</sequence>
<organism evidence="6 7">
    <name type="scientific">Talaromyces islandicus</name>
    <name type="common">Penicillium islandicum</name>
    <dbReference type="NCBI Taxonomy" id="28573"/>
    <lineage>
        <taxon>Eukaryota</taxon>
        <taxon>Fungi</taxon>
        <taxon>Dikarya</taxon>
        <taxon>Ascomycota</taxon>
        <taxon>Pezizomycotina</taxon>
        <taxon>Eurotiomycetes</taxon>
        <taxon>Eurotiomycetidae</taxon>
        <taxon>Eurotiales</taxon>
        <taxon>Trichocomaceae</taxon>
        <taxon>Talaromyces</taxon>
        <taxon>Talaromyces sect. Islandici</taxon>
    </lineage>
</organism>
<dbReference type="PANTHER" id="PTHR48022:SF2">
    <property type="entry name" value="PLASTIDIC GLUCOSE TRANSPORTER 4"/>
    <property type="match status" value="1"/>
</dbReference>
<proteinExistence type="predicted"/>
<evidence type="ECO:0000256" key="4">
    <source>
        <dbReference type="ARBA" id="ARBA00023136"/>
    </source>
</evidence>
<dbReference type="GO" id="GO:0016020">
    <property type="term" value="C:membrane"/>
    <property type="evidence" value="ECO:0007669"/>
    <property type="project" value="UniProtKB-SubCell"/>
</dbReference>
<dbReference type="EMBL" id="CVMT01000009">
    <property type="protein sequence ID" value="CRG91013.1"/>
    <property type="molecule type" value="Genomic_DNA"/>
</dbReference>
<feature type="transmembrane region" description="Helical" evidence="5">
    <location>
        <begin position="35"/>
        <end position="62"/>
    </location>
</feature>
<dbReference type="AlphaFoldDB" id="A0A0U1M5Y2"/>
<gene>
    <name evidence="6" type="ORF">PISL3812_08061</name>
</gene>
<dbReference type="Proteomes" id="UP000054383">
    <property type="component" value="Unassembled WGS sequence"/>
</dbReference>
<evidence type="ECO:0000313" key="6">
    <source>
        <dbReference type="EMBL" id="CRG91013.1"/>
    </source>
</evidence>
<reference evidence="6 7" key="1">
    <citation type="submission" date="2015-04" db="EMBL/GenBank/DDBJ databases">
        <authorList>
            <person name="Syromyatnikov M.Y."/>
            <person name="Popov V.N."/>
        </authorList>
    </citation>
    <scope>NUCLEOTIDE SEQUENCE [LARGE SCALE GENOMIC DNA]</scope>
    <source>
        <strain evidence="6">WF-38-12</strain>
    </source>
</reference>
<dbReference type="GO" id="GO:0005351">
    <property type="term" value="F:carbohydrate:proton symporter activity"/>
    <property type="evidence" value="ECO:0007669"/>
    <property type="project" value="TreeGrafter"/>
</dbReference>
<dbReference type="InterPro" id="IPR005828">
    <property type="entry name" value="MFS_sugar_transport-like"/>
</dbReference>
<evidence type="ECO:0000313" key="7">
    <source>
        <dbReference type="Proteomes" id="UP000054383"/>
    </source>
</evidence>
<evidence type="ECO:0000256" key="3">
    <source>
        <dbReference type="ARBA" id="ARBA00022989"/>
    </source>
</evidence>
<dbReference type="OrthoDB" id="6133115at2759"/>
<evidence type="ECO:0000256" key="5">
    <source>
        <dbReference type="SAM" id="Phobius"/>
    </source>
</evidence>
<accession>A0A0U1M5Y2</accession>
<feature type="transmembrane region" description="Helical" evidence="5">
    <location>
        <begin position="74"/>
        <end position="96"/>
    </location>
</feature>
<dbReference type="InterPro" id="IPR050360">
    <property type="entry name" value="MFS_Sugar_Transporters"/>
</dbReference>
<comment type="subcellular location">
    <subcellularLocation>
        <location evidence="1">Membrane</location>
        <topology evidence="1">Multi-pass membrane protein</topology>
    </subcellularLocation>
</comment>
<dbReference type="SUPFAM" id="SSF103473">
    <property type="entry name" value="MFS general substrate transporter"/>
    <property type="match status" value="1"/>
</dbReference>
<keyword evidence="7" id="KW-1185">Reference proteome</keyword>
<name>A0A0U1M5Y2_TALIS</name>
<evidence type="ECO:0000256" key="1">
    <source>
        <dbReference type="ARBA" id="ARBA00004141"/>
    </source>
</evidence>
<dbReference type="InterPro" id="IPR036259">
    <property type="entry name" value="MFS_trans_sf"/>
</dbReference>
<dbReference type="PANTHER" id="PTHR48022">
    <property type="entry name" value="PLASTIDIC GLUCOSE TRANSPORTER 4"/>
    <property type="match status" value="1"/>
</dbReference>
<keyword evidence="3 5" id="KW-1133">Transmembrane helix</keyword>
<dbReference type="Gene3D" id="1.20.1250.20">
    <property type="entry name" value="MFS general substrate transporter like domains"/>
    <property type="match status" value="1"/>
</dbReference>
<evidence type="ECO:0008006" key="8">
    <source>
        <dbReference type="Google" id="ProtNLM"/>
    </source>
</evidence>
<keyword evidence="2 5" id="KW-0812">Transmembrane</keyword>
<dbReference type="Pfam" id="PF00083">
    <property type="entry name" value="Sugar_tr"/>
    <property type="match status" value="1"/>
</dbReference>
<evidence type="ECO:0000256" key="2">
    <source>
        <dbReference type="ARBA" id="ARBA00022692"/>
    </source>
</evidence>
<keyword evidence="4 5" id="KW-0472">Membrane</keyword>